<evidence type="ECO:0000313" key="3">
    <source>
        <dbReference type="Proteomes" id="UP000728185"/>
    </source>
</evidence>
<reference evidence="2" key="1">
    <citation type="submission" date="2019-05" db="EMBL/GenBank/DDBJ databases">
        <title>Annotation for the trematode Fasciolopsis buski.</title>
        <authorList>
            <person name="Choi Y.-J."/>
        </authorList>
    </citation>
    <scope>NUCLEOTIDE SEQUENCE</scope>
    <source>
        <strain evidence="2">HT</strain>
        <tissue evidence="2">Whole worm</tissue>
    </source>
</reference>
<protein>
    <submittedName>
        <fullName evidence="2">Uncharacterized protein</fullName>
    </submittedName>
</protein>
<evidence type="ECO:0000256" key="1">
    <source>
        <dbReference type="SAM" id="Phobius"/>
    </source>
</evidence>
<proteinExistence type="predicted"/>
<keyword evidence="3" id="KW-1185">Reference proteome</keyword>
<keyword evidence="1" id="KW-0812">Transmembrane</keyword>
<feature type="transmembrane region" description="Helical" evidence="1">
    <location>
        <begin position="34"/>
        <end position="50"/>
    </location>
</feature>
<gene>
    <name evidence="2" type="ORF">FBUS_10357</name>
</gene>
<sequence>MNFNFTAFGFNTSVNLLDTLIEAFETISWRKEPWLVGLLVLHIVLPLFYIRYRKHSTFLTVTLLLSRKSIPGHLS</sequence>
<evidence type="ECO:0000313" key="2">
    <source>
        <dbReference type="EMBL" id="KAA0188155.1"/>
    </source>
</evidence>
<comment type="caution">
    <text evidence="2">The sequence shown here is derived from an EMBL/GenBank/DDBJ whole genome shotgun (WGS) entry which is preliminary data.</text>
</comment>
<keyword evidence="1" id="KW-1133">Transmembrane helix</keyword>
<dbReference type="EMBL" id="LUCM01008599">
    <property type="protein sequence ID" value="KAA0188155.1"/>
    <property type="molecule type" value="Genomic_DNA"/>
</dbReference>
<accession>A0A8E0VGF9</accession>
<dbReference type="OrthoDB" id="411535at2759"/>
<organism evidence="2 3">
    <name type="scientific">Fasciolopsis buskii</name>
    <dbReference type="NCBI Taxonomy" id="27845"/>
    <lineage>
        <taxon>Eukaryota</taxon>
        <taxon>Metazoa</taxon>
        <taxon>Spiralia</taxon>
        <taxon>Lophotrochozoa</taxon>
        <taxon>Platyhelminthes</taxon>
        <taxon>Trematoda</taxon>
        <taxon>Digenea</taxon>
        <taxon>Plagiorchiida</taxon>
        <taxon>Echinostomata</taxon>
        <taxon>Echinostomatoidea</taxon>
        <taxon>Fasciolidae</taxon>
        <taxon>Fasciolopsis</taxon>
    </lineage>
</organism>
<name>A0A8E0VGF9_9TREM</name>
<keyword evidence="1" id="KW-0472">Membrane</keyword>
<dbReference type="Proteomes" id="UP000728185">
    <property type="component" value="Unassembled WGS sequence"/>
</dbReference>
<dbReference type="AlphaFoldDB" id="A0A8E0VGF9"/>